<organism evidence="11 12">
    <name type="scientific">Halorhodospira halophila (strain DSM 244 / SL1)</name>
    <name type="common">Ectothiorhodospira halophila (strain DSM 244 / SL1)</name>
    <dbReference type="NCBI Taxonomy" id="349124"/>
    <lineage>
        <taxon>Bacteria</taxon>
        <taxon>Pseudomonadati</taxon>
        <taxon>Pseudomonadota</taxon>
        <taxon>Gammaproteobacteria</taxon>
        <taxon>Chromatiales</taxon>
        <taxon>Ectothiorhodospiraceae</taxon>
        <taxon>Halorhodospira</taxon>
    </lineage>
</organism>
<evidence type="ECO:0000313" key="11">
    <source>
        <dbReference type="EMBL" id="ABM61131.1"/>
    </source>
</evidence>
<keyword evidence="3" id="KW-1003">Cell membrane</keyword>
<keyword evidence="12" id="KW-1185">Reference proteome</keyword>
<evidence type="ECO:0000256" key="9">
    <source>
        <dbReference type="SAM" id="Phobius"/>
    </source>
</evidence>
<reference evidence="12" key="1">
    <citation type="submission" date="2006-12" db="EMBL/GenBank/DDBJ databases">
        <title>Complete sequence of Halorhodospira halophila SL1.</title>
        <authorList>
            <consortium name="US DOE Joint Genome Institute"/>
            <person name="Copeland A."/>
            <person name="Lucas S."/>
            <person name="Lapidus A."/>
            <person name="Barry K."/>
            <person name="Detter J.C."/>
            <person name="Glavina del Rio T."/>
            <person name="Hammon N."/>
            <person name="Israni S."/>
            <person name="Dalin E."/>
            <person name="Tice H."/>
            <person name="Pitluck S."/>
            <person name="Saunders E."/>
            <person name="Brettin T."/>
            <person name="Bruce D."/>
            <person name="Han C."/>
            <person name="Tapia R."/>
            <person name="Schmutz J."/>
            <person name="Larimer F."/>
            <person name="Land M."/>
            <person name="Hauser L."/>
            <person name="Kyrpides N."/>
            <person name="Mikhailova N."/>
            <person name="Hoff W."/>
            <person name="Richardson P."/>
        </authorList>
    </citation>
    <scope>NUCLEOTIDE SEQUENCE [LARGE SCALE GENOMIC DNA]</scope>
    <source>
        <strain evidence="12">DSM 244 / SL1</strain>
    </source>
</reference>
<dbReference type="KEGG" id="hha:Hhal_0337"/>
<evidence type="ECO:0000256" key="3">
    <source>
        <dbReference type="ARBA" id="ARBA00022475"/>
    </source>
</evidence>
<dbReference type="OrthoDB" id="9815217at2"/>
<dbReference type="STRING" id="349124.Hhal_0337"/>
<dbReference type="EMBL" id="CP000544">
    <property type="protein sequence ID" value="ABM61131.1"/>
    <property type="molecule type" value="Genomic_DNA"/>
</dbReference>
<keyword evidence="4 9" id="KW-0812">Transmembrane</keyword>
<dbReference type="PROSITE" id="PS51123">
    <property type="entry name" value="OMPA_2"/>
    <property type="match status" value="1"/>
</dbReference>
<dbReference type="Pfam" id="PF00691">
    <property type="entry name" value="OmpA"/>
    <property type="match status" value="1"/>
</dbReference>
<feature type="transmembrane region" description="Helical" evidence="9">
    <location>
        <begin position="12"/>
        <end position="36"/>
    </location>
</feature>
<evidence type="ECO:0000313" key="12">
    <source>
        <dbReference type="Proteomes" id="UP000000647"/>
    </source>
</evidence>
<evidence type="ECO:0000256" key="8">
    <source>
        <dbReference type="SAM" id="MobiDB-lite"/>
    </source>
</evidence>
<dbReference type="Proteomes" id="UP000000647">
    <property type="component" value="Chromosome"/>
</dbReference>
<evidence type="ECO:0000256" key="7">
    <source>
        <dbReference type="PROSITE-ProRule" id="PRU00473"/>
    </source>
</evidence>
<protein>
    <submittedName>
        <fullName evidence="11">OmpA/MotB domain protein</fullName>
    </submittedName>
</protein>
<proteinExistence type="inferred from homology"/>
<evidence type="ECO:0000256" key="5">
    <source>
        <dbReference type="ARBA" id="ARBA00022989"/>
    </source>
</evidence>
<evidence type="ECO:0000259" key="10">
    <source>
        <dbReference type="PROSITE" id="PS51123"/>
    </source>
</evidence>
<dbReference type="eggNOG" id="COG1360">
    <property type="taxonomic scope" value="Bacteria"/>
</dbReference>
<dbReference type="InterPro" id="IPR006665">
    <property type="entry name" value="OmpA-like"/>
</dbReference>
<dbReference type="InterPro" id="IPR036737">
    <property type="entry name" value="OmpA-like_sf"/>
</dbReference>
<dbReference type="PANTHER" id="PTHR30329:SF21">
    <property type="entry name" value="LIPOPROTEIN YIAD-RELATED"/>
    <property type="match status" value="1"/>
</dbReference>
<dbReference type="SUPFAM" id="SSF103088">
    <property type="entry name" value="OmpA-like"/>
    <property type="match status" value="1"/>
</dbReference>
<dbReference type="RefSeq" id="WP_011813154.1">
    <property type="nucleotide sequence ID" value="NC_008789.1"/>
</dbReference>
<dbReference type="InterPro" id="IPR050330">
    <property type="entry name" value="Bact_OuterMem_StrucFunc"/>
</dbReference>
<dbReference type="CDD" id="cd07185">
    <property type="entry name" value="OmpA_C-like"/>
    <property type="match status" value="1"/>
</dbReference>
<feature type="domain" description="OmpA-like" evidence="10">
    <location>
        <begin position="125"/>
        <end position="245"/>
    </location>
</feature>
<reference evidence="11 12" key="2">
    <citation type="journal article" date="2013" name="Stand. Genomic Sci.">
        <title>Complete genome sequence of Halorhodospira halophila SL1.</title>
        <authorList>
            <person name="Challacombe J.F."/>
            <person name="Majid S."/>
            <person name="Deole R."/>
            <person name="Brettin T.S."/>
            <person name="Bruce D."/>
            <person name="Delano S.F."/>
            <person name="Detter J.C."/>
            <person name="Gleasner C.D."/>
            <person name="Han C.S."/>
            <person name="Misra M."/>
            <person name="Reitenga K.G."/>
            <person name="Mikhailova N."/>
            <person name="Woyke T."/>
            <person name="Pitluck S."/>
            <person name="Nolan M."/>
            <person name="Land M.L."/>
            <person name="Saunders E."/>
            <person name="Tapia R."/>
            <person name="Lapidus A."/>
            <person name="Ivanova N."/>
            <person name="Hoff W.D."/>
        </authorList>
    </citation>
    <scope>NUCLEOTIDE SEQUENCE [LARGE SCALE GENOMIC DNA]</scope>
    <source>
        <strain evidence="12">DSM 244 / SL1</strain>
    </source>
</reference>
<feature type="region of interest" description="Disordered" evidence="8">
    <location>
        <begin position="215"/>
        <end position="246"/>
    </location>
</feature>
<dbReference type="AlphaFoldDB" id="A1WTW9"/>
<accession>A1WTW9</accession>
<comment type="subcellular location">
    <subcellularLocation>
        <location evidence="1">Cell membrane</location>
        <topology evidence="1">Single-pass membrane protein</topology>
    </subcellularLocation>
</comment>
<feature type="compositionally biased region" description="Basic and acidic residues" evidence="8">
    <location>
        <begin position="228"/>
        <end position="246"/>
    </location>
</feature>
<dbReference type="GO" id="GO:0005886">
    <property type="term" value="C:plasma membrane"/>
    <property type="evidence" value="ECO:0007669"/>
    <property type="project" value="UniProtKB-SubCell"/>
</dbReference>
<keyword evidence="5 9" id="KW-1133">Transmembrane helix</keyword>
<dbReference type="Gene3D" id="3.30.1330.60">
    <property type="entry name" value="OmpA-like domain"/>
    <property type="match status" value="1"/>
</dbReference>
<evidence type="ECO:0000256" key="6">
    <source>
        <dbReference type="ARBA" id="ARBA00023136"/>
    </source>
</evidence>
<evidence type="ECO:0000256" key="4">
    <source>
        <dbReference type="ARBA" id="ARBA00022692"/>
    </source>
</evidence>
<comment type="similarity">
    <text evidence="2">Belongs to the MotB family.</text>
</comment>
<feature type="region of interest" description="Disordered" evidence="8">
    <location>
        <begin position="70"/>
        <end position="91"/>
    </location>
</feature>
<evidence type="ECO:0000256" key="1">
    <source>
        <dbReference type="ARBA" id="ARBA00004162"/>
    </source>
</evidence>
<dbReference type="HOGENOM" id="CLU_016890_0_1_6"/>
<gene>
    <name evidence="11" type="ordered locus">Hhal_0337</name>
</gene>
<dbReference type="PANTHER" id="PTHR30329">
    <property type="entry name" value="STATOR ELEMENT OF FLAGELLAR MOTOR COMPLEX"/>
    <property type="match status" value="1"/>
</dbReference>
<keyword evidence="6 7" id="KW-0472">Membrane</keyword>
<name>A1WTW9_HALHL</name>
<dbReference type="InterPro" id="IPR025713">
    <property type="entry name" value="MotB-like_N_dom"/>
</dbReference>
<sequence length="246" mass="26806">MRYRSKAAARGSPAWMTTFADLMAVLVVFFVMLYTMSTIDNERYQKLAESLRQVLGPSVVQEDTPQAAPTVVDLEGPAPTPEQEVHDDLPPADPEHTDTAEILEALQEALAEELAAGDVELGEGEDGVLLRFPEQAAFALGSKEISEPFVPVLDRVAGVLADTPGLIRVSGHTDDIPIRSDRFRSNFELSTARAISVVHILKDAGITPERLIAQGHGETRPLAPNETPEQRARNRRVDVHLVDAAD</sequence>
<dbReference type="Pfam" id="PF13677">
    <property type="entry name" value="MotB_plug"/>
    <property type="match status" value="1"/>
</dbReference>
<evidence type="ECO:0000256" key="2">
    <source>
        <dbReference type="ARBA" id="ARBA00008914"/>
    </source>
</evidence>